<keyword evidence="3" id="KW-0547">Nucleotide-binding</keyword>
<reference evidence="7" key="1">
    <citation type="journal article" date="2020" name="Stud. Mycol.">
        <title>101 Dothideomycetes genomes: a test case for predicting lifestyles and emergence of pathogens.</title>
        <authorList>
            <person name="Haridas S."/>
            <person name="Albert R."/>
            <person name="Binder M."/>
            <person name="Bloem J."/>
            <person name="Labutti K."/>
            <person name="Salamov A."/>
            <person name="Andreopoulos B."/>
            <person name="Baker S."/>
            <person name="Barry K."/>
            <person name="Bills G."/>
            <person name="Bluhm B."/>
            <person name="Cannon C."/>
            <person name="Castanera R."/>
            <person name="Culley D."/>
            <person name="Daum C."/>
            <person name="Ezra D."/>
            <person name="Gonzalez J."/>
            <person name="Henrissat B."/>
            <person name="Kuo A."/>
            <person name="Liang C."/>
            <person name="Lipzen A."/>
            <person name="Lutzoni F."/>
            <person name="Magnuson J."/>
            <person name="Mondo S."/>
            <person name="Nolan M."/>
            <person name="Ohm R."/>
            <person name="Pangilinan J."/>
            <person name="Park H.-J."/>
            <person name="Ramirez L."/>
            <person name="Alfaro M."/>
            <person name="Sun H."/>
            <person name="Tritt A."/>
            <person name="Yoshinaga Y."/>
            <person name="Zwiers L.-H."/>
            <person name="Turgeon B."/>
            <person name="Goodwin S."/>
            <person name="Spatafora J."/>
            <person name="Crous P."/>
            <person name="Grigoriev I."/>
        </authorList>
    </citation>
    <scope>NUCLEOTIDE SEQUENCE</scope>
    <source>
        <strain evidence="7">CBS 109.77</strain>
    </source>
</reference>
<protein>
    <submittedName>
        <fullName evidence="7">Zinc-binding dehydrogenase family oxidoreductase</fullName>
    </submittedName>
</protein>
<dbReference type="SMART" id="SM00829">
    <property type="entry name" value="PKS_ER"/>
    <property type="match status" value="1"/>
</dbReference>
<name>A0A6A6XXW3_9PLEO</name>
<dbReference type="InterPro" id="IPR036291">
    <property type="entry name" value="NAD(P)-bd_dom_sf"/>
</dbReference>
<dbReference type="GO" id="GO:0000166">
    <property type="term" value="F:nucleotide binding"/>
    <property type="evidence" value="ECO:0007669"/>
    <property type="project" value="UniProtKB-KW"/>
</dbReference>
<keyword evidence="4" id="KW-0521">NADP</keyword>
<sequence>MAQLQTAIVQSPSASPTSGLPLTISNSVPIPTLQSPHDVLIRVLAIGLNPTDFKMVTQFPKQGNGSGCDFCGTIEARGGSASLSLGTRVCGAIFPYNLDDEHHDCSGAFSQWVVADSRHLLRVPNGWTDVQAAALGAVGWGTAAVAMADPRALGLAGLPSRPVEKWTPVLVHGGATATGLMAIQMLKLSGYAPIAVCSTASASLVVKYGAVGAASYTSVECVETIKAIANGVPIRYALDCITDAQSASICFAALARTGGWYACLENFHESWRTRRAIKTKVVMGFEMQGVDVDLGHDVYSRTARPELHDLGIVWAREMQALLDAGSVKTQPIKELELDNGFEGIIEGLNMLRTGQIRGQKLVARVPSHRE</sequence>
<keyword evidence="8" id="KW-1185">Reference proteome</keyword>
<evidence type="ECO:0000256" key="1">
    <source>
        <dbReference type="ARBA" id="ARBA00008072"/>
    </source>
</evidence>
<evidence type="ECO:0000313" key="8">
    <source>
        <dbReference type="Proteomes" id="UP000799757"/>
    </source>
</evidence>
<dbReference type="OrthoDB" id="48317at2759"/>
<dbReference type="SUPFAM" id="SSF51735">
    <property type="entry name" value="NAD(P)-binding Rossmann-fold domains"/>
    <property type="match status" value="1"/>
</dbReference>
<evidence type="ECO:0000256" key="2">
    <source>
        <dbReference type="ARBA" id="ARBA00011245"/>
    </source>
</evidence>
<accession>A0A6A6XXW3</accession>
<dbReference type="Proteomes" id="UP000799757">
    <property type="component" value="Unassembled WGS sequence"/>
</dbReference>
<dbReference type="InterPro" id="IPR011032">
    <property type="entry name" value="GroES-like_sf"/>
</dbReference>
<dbReference type="SUPFAM" id="SSF50129">
    <property type="entry name" value="GroES-like"/>
    <property type="match status" value="1"/>
</dbReference>
<dbReference type="InterPro" id="IPR020843">
    <property type="entry name" value="ER"/>
</dbReference>
<dbReference type="CDD" id="cd08249">
    <property type="entry name" value="enoyl_reductase_like"/>
    <property type="match status" value="1"/>
</dbReference>
<dbReference type="InterPro" id="IPR047122">
    <property type="entry name" value="Trans-enoyl_RdTase-like"/>
</dbReference>
<comment type="similarity">
    <text evidence="1">Belongs to the zinc-containing alcohol dehydrogenase family.</text>
</comment>
<evidence type="ECO:0000256" key="5">
    <source>
        <dbReference type="ARBA" id="ARBA00023002"/>
    </source>
</evidence>
<dbReference type="AlphaFoldDB" id="A0A6A6XXW3"/>
<evidence type="ECO:0000259" key="6">
    <source>
        <dbReference type="SMART" id="SM00829"/>
    </source>
</evidence>
<dbReference type="Gene3D" id="3.40.50.720">
    <property type="entry name" value="NAD(P)-binding Rossmann-like Domain"/>
    <property type="match status" value="1"/>
</dbReference>
<evidence type="ECO:0000256" key="4">
    <source>
        <dbReference type="ARBA" id="ARBA00022857"/>
    </source>
</evidence>
<proteinExistence type="inferred from homology"/>
<evidence type="ECO:0000313" key="7">
    <source>
        <dbReference type="EMBL" id="KAF2801103.1"/>
    </source>
</evidence>
<feature type="domain" description="Enoyl reductase (ER)" evidence="6">
    <location>
        <begin position="19"/>
        <end position="362"/>
    </location>
</feature>
<gene>
    <name evidence="7" type="ORF">K505DRAFT_403664</name>
</gene>
<dbReference type="Gene3D" id="3.90.180.10">
    <property type="entry name" value="Medium-chain alcohol dehydrogenases, catalytic domain"/>
    <property type="match status" value="1"/>
</dbReference>
<comment type="subunit">
    <text evidence="2">Monomer.</text>
</comment>
<organism evidence="7 8">
    <name type="scientific">Melanomma pulvis-pyrius CBS 109.77</name>
    <dbReference type="NCBI Taxonomy" id="1314802"/>
    <lineage>
        <taxon>Eukaryota</taxon>
        <taxon>Fungi</taxon>
        <taxon>Dikarya</taxon>
        <taxon>Ascomycota</taxon>
        <taxon>Pezizomycotina</taxon>
        <taxon>Dothideomycetes</taxon>
        <taxon>Pleosporomycetidae</taxon>
        <taxon>Pleosporales</taxon>
        <taxon>Melanommataceae</taxon>
        <taxon>Melanomma</taxon>
    </lineage>
</organism>
<evidence type="ECO:0000256" key="3">
    <source>
        <dbReference type="ARBA" id="ARBA00022741"/>
    </source>
</evidence>
<dbReference type="EMBL" id="MU001739">
    <property type="protein sequence ID" value="KAF2801103.1"/>
    <property type="molecule type" value="Genomic_DNA"/>
</dbReference>
<dbReference type="PANTHER" id="PTHR45348:SF1">
    <property type="entry name" value="TRANS-ENOYL REDUCTASE STHE"/>
    <property type="match status" value="1"/>
</dbReference>
<dbReference type="InterPro" id="IPR013154">
    <property type="entry name" value="ADH-like_N"/>
</dbReference>
<dbReference type="GO" id="GO:0016651">
    <property type="term" value="F:oxidoreductase activity, acting on NAD(P)H"/>
    <property type="evidence" value="ECO:0007669"/>
    <property type="project" value="InterPro"/>
</dbReference>
<dbReference type="Pfam" id="PF08240">
    <property type="entry name" value="ADH_N"/>
    <property type="match status" value="1"/>
</dbReference>
<dbReference type="PANTHER" id="PTHR45348">
    <property type="entry name" value="HYPOTHETICAL OXIDOREDUCTASE (EUROFUNG)"/>
    <property type="match status" value="1"/>
</dbReference>
<keyword evidence="5" id="KW-0560">Oxidoreductase</keyword>